<feature type="compositionally biased region" description="Basic and acidic residues" evidence="1">
    <location>
        <begin position="59"/>
        <end position="69"/>
    </location>
</feature>
<organism evidence="2 3">
    <name type="scientific">Ascoidea rubescens DSM 1968</name>
    <dbReference type="NCBI Taxonomy" id="1344418"/>
    <lineage>
        <taxon>Eukaryota</taxon>
        <taxon>Fungi</taxon>
        <taxon>Dikarya</taxon>
        <taxon>Ascomycota</taxon>
        <taxon>Saccharomycotina</taxon>
        <taxon>Saccharomycetes</taxon>
        <taxon>Ascoideaceae</taxon>
        <taxon>Ascoidea</taxon>
    </lineage>
</organism>
<reference evidence="3" key="1">
    <citation type="submission" date="2016-05" db="EMBL/GenBank/DDBJ databases">
        <title>Comparative genomics of biotechnologically important yeasts.</title>
        <authorList>
            <consortium name="DOE Joint Genome Institute"/>
            <person name="Riley R."/>
            <person name="Haridas S."/>
            <person name="Wolfe K.H."/>
            <person name="Lopes M.R."/>
            <person name="Hittinger C.T."/>
            <person name="Goker M."/>
            <person name="Salamov A."/>
            <person name="Wisecaver J."/>
            <person name="Long T.M."/>
            <person name="Aerts A.L."/>
            <person name="Barry K."/>
            <person name="Choi C."/>
            <person name="Clum A."/>
            <person name="Coughlan A.Y."/>
            <person name="Deshpande S."/>
            <person name="Douglass A.P."/>
            <person name="Hanson S.J."/>
            <person name="Klenk H.-P."/>
            <person name="Labutti K."/>
            <person name="Lapidus A."/>
            <person name="Lindquist E."/>
            <person name="Lipzen A."/>
            <person name="Meier-Kolthoff J.P."/>
            <person name="Ohm R.A."/>
            <person name="Otillar R.P."/>
            <person name="Pangilinan J."/>
            <person name="Peng Y."/>
            <person name="Rokas A."/>
            <person name="Rosa C.A."/>
            <person name="Scheuner C."/>
            <person name="Sibirny A.A."/>
            <person name="Slot J.C."/>
            <person name="Stielow J.B."/>
            <person name="Sun H."/>
            <person name="Kurtzman C.P."/>
            <person name="Blackwell M."/>
            <person name="Grigoriev I.V."/>
            <person name="Jeffries T.W."/>
        </authorList>
    </citation>
    <scope>NUCLEOTIDE SEQUENCE [LARGE SCALE GENOMIC DNA]</scope>
    <source>
        <strain evidence="3">DSM 1968</strain>
    </source>
</reference>
<gene>
    <name evidence="2" type="ORF">ASCRUDRAFT_72548</name>
</gene>
<protein>
    <submittedName>
        <fullName evidence="2">Uncharacterized protein</fullName>
    </submittedName>
</protein>
<dbReference type="InParanoid" id="A0A1D2VAH5"/>
<dbReference type="EMBL" id="KV454491">
    <property type="protein sequence ID" value="ODV58621.1"/>
    <property type="molecule type" value="Genomic_DNA"/>
</dbReference>
<evidence type="ECO:0000313" key="2">
    <source>
        <dbReference type="EMBL" id="ODV58621.1"/>
    </source>
</evidence>
<evidence type="ECO:0000313" key="3">
    <source>
        <dbReference type="Proteomes" id="UP000095038"/>
    </source>
</evidence>
<proteinExistence type="predicted"/>
<feature type="compositionally biased region" description="Acidic residues" evidence="1">
    <location>
        <begin position="70"/>
        <end position="84"/>
    </location>
</feature>
<name>A0A1D2VAH5_9ASCO</name>
<keyword evidence="3" id="KW-1185">Reference proteome</keyword>
<dbReference type="AlphaFoldDB" id="A0A1D2VAH5"/>
<evidence type="ECO:0000256" key="1">
    <source>
        <dbReference type="SAM" id="MobiDB-lite"/>
    </source>
</evidence>
<accession>A0A1D2VAH5</accession>
<sequence length="105" mass="11158">MVLALQEQKRKLLDTLPGTLAAESPVALALSVFLRGSASVVLWRCGLQGCGRKRKSQQKGREEENGGKEDEQEDDQGDDLEDGGDASKDALEGAAHKTACALCST</sequence>
<dbReference type="RefSeq" id="XP_020044928.1">
    <property type="nucleotide sequence ID" value="XM_020192088.1"/>
</dbReference>
<dbReference type="GeneID" id="30965724"/>
<feature type="region of interest" description="Disordered" evidence="1">
    <location>
        <begin position="50"/>
        <end position="90"/>
    </location>
</feature>
<dbReference type="Proteomes" id="UP000095038">
    <property type="component" value="Unassembled WGS sequence"/>
</dbReference>